<dbReference type="AlphaFoldDB" id="A0A4V2W3D1"/>
<evidence type="ECO:0000256" key="5">
    <source>
        <dbReference type="ARBA" id="ARBA00023288"/>
    </source>
</evidence>
<dbReference type="InterPro" id="IPR007485">
    <property type="entry name" value="LPS_assembly_LptE"/>
</dbReference>
<organism evidence="7 8">
    <name type="scientific">Luteibacter rhizovicinus</name>
    <dbReference type="NCBI Taxonomy" id="242606"/>
    <lineage>
        <taxon>Bacteria</taxon>
        <taxon>Pseudomonadati</taxon>
        <taxon>Pseudomonadota</taxon>
        <taxon>Gammaproteobacteria</taxon>
        <taxon>Lysobacterales</taxon>
        <taxon>Rhodanobacteraceae</taxon>
        <taxon>Luteibacter</taxon>
    </lineage>
</organism>
<dbReference type="GO" id="GO:1990351">
    <property type="term" value="C:transporter complex"/>
    <property type="evidence" value="ECO:0007669"/>
    <property type="project" value="TreeGrafter"/>
</dbReference>
<dbReference type="RefSeq" id="WP_132147307.1">
    <property type="nucleotide sequence ID" value="NZ_SMCS01000011.1"/>
</dbReference>
<gene>
    <name evidence="6" type="primary">lptE</name>
    <name evidence="7" type="ORF">EC912_11162</name>
</gene>
<accession>A0A4V2W3D1</accession>
<comment type="similarity">
    <text evidence="6">Belongs to the LptE lipoprotein family.</text>
</comment>
<keyword evidence="5 6" id="KW-0449">Lipoprotein</keyword>
<evidence type="ECO:0000313" key="7">
    <source>
        <dbReference type="EMBL" id="TCV91469.1"/>
    </source>
</evidence>
<keyword evidence="8" id="KW-1185">Reference proteome</keyword>
<dbReference type="PANTHER" id="PTHR38098:SF1">
    <property type="entry name" value="LPS-ASSEMBLY LIPOPROTEIN LPTE"/>
    <property type="match status" value="1"/>
</dbReference>
<dbReference type="PANTHER" id="PTHR38098">
    <property type="entry name" value="LPS-ASSEMBLY LIPOPROTEIN LPTE"/>
    <property type="match status" value="1"/>
</dbReference>
<dbReference type="EMBL" id="SMCS01000011">
    <property type="protein sequence ID" value="TCV91469.1"/>
    <property type="molecule type" value="Genomic_DNA"/>
</dbReference>
<comment type="subcellular location">
    <subcellularLocation>
        <location evidence="6">Cell outer membrane</location>
        <topology evidence="6">Lipid-anchor</topology>
    </subcellularLocation>
</comment>
<dbReference type="Proteomes" id="UP000295645">
    <property type="component" value="Unassembled WGS sequence"/>
</dbReference>
<dbReference type="PROSITE" id="PS51257">
    <property type="entry name" value="PROKAR_LIPOPROTEIN"/>
    <property type="match status" value="1"/>
</dbReference>
<dbReference type="GO" id="GO:0015920">
    <property type="term" value="P:lipopolysaccharide transport"/>
    <property type="evidence" value="ECO:0007669"/>
    <property type="project" value="TreeGrafter"/>
</dbReference>
<comment type="subunit">
    <text evidence="6">Component of the lipopolysaccharide transport and assembly complex. Interacts with LptD.</text>
</comment>
<keyword evidence="2 6" id="KW-0472">Membrane</keyword>
<keyword evidence="4 6" id="KW-0998">Cell outer membrane</keyword>
<comment type="caution">
    <text evidence="7">The sequence shown here is derived from an EMBL/GenBank/DDBJ whole genome shotgun (WGS) entry which is preliminary data.</text>
</comment>
<keyword evidence="1 6" id="KW-0732">Signal</keyword>
<keyword evidence="3 6" id="KW-0564">Palmitate</keyword>
<evidence type="ECO:0000256" key="6">
    <source>
        <dbReference type="HAMAP-Rule" id="MF_01186"/>
    </source>
</evidence>
<evidence type="ECO:0000256" key="4">
    <source>
        <dbReference type="ARBA" id="ARBA00023237"/>
    </source>
</evidence>
<protein>
    <recommendedName>
        <fullName evidence="6">LPS-assembly lipoprotein LptE</fullName>
    </recommendedName>
</protein>
<dbReference type="GO" id="GO:0001530">
    <property type="term" value="F:lipopolysaccharide binding"/>
    <property type="evidence" value="ECO:0007669"/>
    <property type="project" value="TreeGrafter"/>
</dbReference>
<evidence type="ECO:0000256" key="3">
    <source>
        <dbReference type="ARBA" id="ARBA00023139"/>
    </source>
</evidence>
<evidence type="ECO:0000256" key="2">
    <source>
        <dbReference type="ARBA" id="ARBA00023136"/>
    </source>
</evidence>
<name>A0A4V2W3D1_9GAMM</name>
<dbReference type="GO" id="GO:0009279">
    <property type="term" value="C:cell outer membrane"/>
    <property type="evidence" value="ECO:0007669"/>
    <property type="project" value="UniProtKB-SubCell"/>
</dbReference>
<evidence type="ECO:0000313" key="8">
    <source>
        <dbReference type="Proteomes" id="UP000295645"/>
    </source>
</evidence>
<proteinExistence type="inferred from homology"/>
<dbReference type="Gene3D" id="3.30.160.150">
    <property type="entry name" value="Lipoprotein like domain"/>
    <property type="match status" value="1"/>
</dbReference>
<evidence type="ECO:0000256" key="1">
    <source>
        <dbReference type="ARBA" id="ARBA00022729"/>
    </source>
</evidence>
<reference evidence="7 8" key="1">
    <citation type="submission" date="2019-03" db="EMBL/GenBank/DDBJ databases">
        <title>Above-ground endophytic microbial communities from plants in different locations in the United States.</title>
        <authorList>
            <person name="Frank C."/>
        </authorList>
    </citation>
    <scope>NUCLEOTIDE SEQUENCE [LARGE SCALE GENOMIC DNA]</scope>
    <source>
        <strain evidence="7 8">LP_13_YM</strain>
    </source>
</reference>
<sequence>MSPTFFRPIRSLLLLGAVALLAACGFHLRQTAALPAGMERVRLTVSGGGALERDLRRALENSNAKLVDKPGVDVAELVVSSNSFRTDTLTVSGTARVTEYAVRYHVEFGAKAGDGTQLVSQQSVDMSREFSYDATNTIGSTTQTEELQRSLVGDMVQAILFRLQAAGAHPGAVVTPPPPAAAPAH</sequence>
<dbReference type="OrthoDB" id="7349153at2"/>
<comment type="function">
    <text evidence="6">Together with LptD, is involved in the assembly of lipopolysaccharide (LPS) at the surface of the outer membrane. Required for the proper assembly of LptD. Binds LPS and may serve as the LPS recognition site at the outer membrane.</text>
</comment>
<dbReference type="HAMAP" id="MF_01186">
    <property type="entry name" value="LPS_assembly_LptE"/>
    <property type="match status" value="1"/>
</dbReference>
<dbReference type="Pfam" id="PF04390">
    <property type="entry name" value="LptE"/>
    <property type="match status" value="1"/>
</dbReference>
<dbReference type="GO" id="GO:0043165">
    <property type="term" value="P:Gram-negative-bacterium-type cell outer membrane assembly"/>
    <property type="evidence" value="ECO:0007669"/>
    <property type="project" value="UniProtKB-UniRule"/>
</dbReference>